<feature type="active site" description="For methyltransferase activity" evidence="16">
    <location>
        <position position="175"/>
    </location>
</feature>
<evidence type="ECO:0000256" key="14">
    <source>
        <dbReference type="ARBA" id="ARBA00049042"/>
    </source>
</evidence>
<feature type="binding site" evidence="17">
    <location>
        <position position="182"/>
    </location>
    <ligand>
        <name>mRNA</name>
        <dbReference type="ChEBI" id="CHEBI:33699"/>
    </ligand>
</feature>
<comment type="subunit">
    <text evidence="13 15">Interacts with poly(A) polymerase catalytic subunit OPG063. Interacts with OPG109 and OPG123; these interactions might help linking transcription to capping and polyadenylation.</text>
</comment>
<sequence>MTAKSLNKPFMYYDEIDGEEEYSKTIEQLAPVKFSSQGQLKLLLGELFFLNKLHVHGILDGATIIYIGSSPGTHIKWLYDYFTQIGIVLQWILIDGRKHDVMLSKLRYVTLVHKFCDEEYLRELKRTNKNARIVLISDIRSKKSGDEPSTEDLLSDYSLQNMMLSILKPVASSLKWRCPFPDQWVKEFYIPTGREMLQPFAPPYSAELRIINIYTSDKAQLRLITIEDAKIYERKMFYYNNTVRKKVIINFDYPNQEYDFFLMYYILRSVYSDKKFSSTKEKVLFLQQSIFKFLKIPLTVTTKLNNEQTQHKVPSKNPVPKGKGRARPVRDNK</sequence>
<dbReference type="EC" id="2.1.1.57" evidence="2 15"/>
<keyword evidence="6 15" id="KW-0808">Transferase</keyword>
<dbReference type="Proteomes" id="UP000203626">
    <property type="component" value="Segment"/>
</dbReference>
<feature type="binding site" evidence="17">
    <location>
        <position position="233"/>
    </location>
    <ligand>
        <name>mRNA</name>
        <dbReference type="ChEBI" id="CHEBI:33699"/>
    </ligand>
</feature>
<proteinExistence type="predicted"/>
<dbReference type="GO" id="GO:0006370">
    <property type="term" value="P:7-methylguanosine mRNA capping"/>
    <property type="evidence" value="ECO:0007669"/>
    <property type="project" value="UniProtKB-UniRule"/>
</dbReference>
<accession>A0A1B1MRK3</accession>
<evidence type="ECO:0000256" key="12">
    <source>
        <dbReference type="ARBA" id="ARBA00034661"/>
    </source>
</evidence>
<dbReference type="PROSITE" id="PS51612">
    <property type="entry name" value="SAM_MT_2O_PK"/>
    <property type="match status" value="1"/>
</dbReference>
<evidence type="ECO:0000256" key="3">
    <source>
        <dbReference type="ARBA" id="ARBA00015701"/>
    </source>
</evidence>
<keyword evidence="8" id="KW-0251">Elongation factor</keyword>
<dbReference type="CDD" id="cd20756">
    <property type="entry name" value="capping_2-OMTase_Poxviridae"/>
    <property type="match status" value="1"/>
</dbReference>
<comment type="catalytic activity">
    <reaction evidence="14 15">
        <text>a 5'-end (N(7)-methyl 5'-triphosphoguanosine)-ribonucleoside in mRNA + S-adenosyl-L-methionine = a 5'-end (N(7)-methyl 5'-triphosphoguanosine)-(2'-O-methyl-ribonucleoside) in mRNA + S-adenosyl-L-homocysteine + H(+)</text>
        <dbReference type="Rhea" id="RHEA:67020"/>
        <dbReference type="Rhea" id="RHEA-COMP:17167"/>
        <dbReference type="Rhea" id="RHEA-COMP:17168"/>
        <dbReference type="ChEBI" id="CHEBI:15378"/>
        <dbReference type="ChEBI" id="CHEBI:57856"/>
        <dbReference type="ChEBI" id="CHEBI:59789"/>
        <dbReference type="ChEBI" id="CHEBI:156461"/>
        <dbReference type="ChEBI" id="CHEBI:167609"/>
        <dbReference type="EC" id="2.1.1.57"/>
    </reaction>
</comment>
<evidence type="ECO:0000256" key="9">
    <source>
        <dbReference type="ARBA" id="ARBA00022844"/>
    </source>
</evidence>
<dbReference type="InterPro" id="IPR030375">
    <property type="entry name" value="Poxvir_cap_MeTfrase"/>
</dbReference>
<feature type="region of interest" description="Disordered" evidence="18">
    <location>
        <begin position="307"/>
        <end position="333"/>
    </location>
</feature>
<name>A0A1B1MRK3_9POXV</name>
<dbReference type="SUPFAM" id="SSF53335">
    <property type="entry name" value="S-adenosyl-L-methionine-dependent methyltransferases"/>
    <property type="match status" value="1"/>
</dbReference>
<dbReference type="Pfam" id="PF01358">
    <property type="entry name" value="PARP_regulatory"/>
    <property type="match status" value="1"/>
</dbReference>
<evidence type="ECO:0000256" key="6">
    <source>
        <dbReference type="ARBA" id="ARBA00022679"/>
    </source>
</evidence>
<evidence type="ECO:0000256" key="13">
    <source>
        <dbReference type="ARBA" id="ARBA00046511"/>
    </source>
</evidence>
<evidence type="ECO:0000256" key="18">
    <source>
        <dbReference type="SAM" id="MobiDB-lite"/>
    </source>
</evidence>
<dbReference type="OrthoDB" id="9224at10239"/>
<keyword evidence="11 15" id="KW-0506">mRNA capping</keyword>
<evidence type="ECO:0000256" key="16">
    <source>
        <dbReference type="PIRSR" id="PIRSR003726-1"/>
    </source>
</evidence>
<evidence type="ECO:0000256" key="2">
    <source>
        <dbReference type="ARBA" id="ARBA00011923"/>
    </source>
</evidence>
<dbReference type="RefSeq" id="YP_009268786.1">
    <property type="nucleotide sequence ID" value="NC_030656.1"/>
</dbReference>
<dbReference type="GeneID" id="28340398"/>
<dbReference type="InterPro" id="IPR025804">
    <property type="entry name" value="Pox/kineto_cap_MeTfrase"/>
</dbReference>
<evidence type="ECO:0000256" key="5">
    <source>
        <dbReference type="ARBA" id="ARBA00022664"/>
    </source>
</evidence>
<evidence type="ECO:0000313" key="19">
    <source>
        <dbReference type="EMBL" id="ANS71155.1"/>
    </source>
</evidence>
<organism evidence="19 20">
    <name type="scientific">Pteropox virus</name>
    <dbReference type="NCBI Taxonomy" id="1873698"/>
    <lineage>
        <taxon>Viruses</taxon>
        <taxon>Varidnaviria</taxon>
        <taxon>Bamfordvirae</taxon>
        <taxon>Nucleocytoviricota</taxon>
        <taxon>Pokkesviricetes</taxon>
        <taxon>Chitovirales</taxon>
        <taxon>Poxviridae</taxon>
        <taxon>Chordopoxvirinae</taxon>
        <taxon>Pteropopoxvirus</taxon>
        <taxon>Pteropopoxvirus pteropox</taxon>
    </lineage>
</organism>
<evidence type="ECO:0000256" key="1">
    <source>
        <dbReference type="ARBA" id="ARBA00004328"/>
    </source>
</evidence>
<keyword evidence="4 15" id="KW-0489">Methyltransferase</keyword>
<dbReference type="Gene3D" id="3.40.50.150">
    <property type="entry name" value="Vaccinia Virus protein VP39"/>
    <property type="match status" value="1"/>
</dbReference>
<reference evidence="19 20" key="1">
    <citation type="journal article" date="2016" name="J. Gen. Virol.">
        <title>Genomic characterization of a novel poxvirus from a flying fox: evidence for a new genus?</title>
        <authorList>
            <person name="O'Dea M.A."/>
            <person name="Tu S.L."/>
            <person name="Pang S."/>
            <person name="De Ridder T."/>
            <person name="Jackson B."/>
            <person name="Upton C."/>
        </authorList>
    </citation>
    <scope>NUCLEOTIDE SEQUENCE [LARGE SCALE GENOMIC DNA]</scope>
    <source>
        <strain evidence="19 20">Australia</strain>
    </source>
</reference>
<keyword evidence="9" id="KW-0946">Virion</keyword>
<protein>
    <recommendedName>
        <fullName evidence="3 15">Cap-specific mRNA (nucleoside-2'-O-)-methyltransferase</fullName>
        <ecNumber evidence="2 15">2.1.1.57</ecNumber>
    </recommendedName>
</protein>
<dbReference type="GO" id="GO:0044423">
    <property type="term" value="C:virion component"/>
    <property type="evidence" value="ECO:0007669"/>
    <property type="project" value="UniProtKB-KW"/>
</dbReference>
<dbReference type="GO" id="GO:0004483">
    <property type="term" value="F:methyltransferase cap1 activity"/>
    <property type="evidence" value="ECO:0007669"/>
    <property type="project" value="UniProtKB-UniRule"/>
</dbReference>
<evidence type="ECO:0000256" key="8">
    <source>
        <dbReference type="ARBA" id="ARBA00022768"/>
    </source>
</evidence>
<feature type="binding site" evidence="17">
    <location>
        <begin position="205"/>
        <end position="207"/>
    </location>
    <ligand>
        <name>mRNA</name>
        <dbReference type="ChEBI" id="CHEBI:33699"/>
    </ligand>
</feature>
<dbReference type="InterPro" id="IPR000176">
    <property type="entry name" value="mRNA_MeTrfase-like"/>
</dbReference>
<evidence type="ECO:0000256" key="17">
    <source>
        <dbReference type="PIRSR" id="PIRSR003726-3"/>
    </source>
</evidence>
<feature type="binding site" evidence="17">
    <location>
        <begin position="177"/>
        <end position="180"/>
    </location>
    <ligand>
        <name>mRNA</name>
        <dbReference type="ChEBI" id="CHEBI:33699"/>
    </ligand>
</feature>
<evidence type="ECO:0000313" key="20">
    <source>
        <dbReference type="Proteomes" id="UP000203626"/>
    </source>
</evidence>
<keyword evidence="10" id="KW-0648">Protein biosynthesis</keyword>
<evidence type="ECO:0000256" key="10">
    <source>
        <dbReference type="ARBA" id="ARBA00022917"/>
    </source>
</evidence>
<evidence type="ECO:0000256" key="7">
    <source>
        <dbReference type="ARBA" id="ARBA00022691"/>
    </source>
</evidence>
<comment type="function">
    <text evidence="12 15">Displays methyltransferase, positive regulation of the poly(A) polymerase and transcription elongation activities. Involved in the modification of both mRNA ends and in intermediate and late gene positive transcription elongation. At the mRNAs 5' end, methylates the ribose 2' OH group of the first transcribed nucleotide, thereby producing a 2'-O-methylpurine cap. At the 3' end, functions as a processivity factor which stimulates the activity of the viral poly(A) polymerase OPG063 that creates mRNA's poly(A) tail. In the presence of OPG102, OPG063 does not dissociate from the RNA allowing tail elongation to around 250 adenylates.</text>
</comment>
<dbReference type="GO" id="GO:0031440">
    <property type="term" value="P:regulation of mRNA 3'-end processing"/>
    <property type="evidence" value="ECO:0007669"/>
    <property type="project" value="UniProtKB-UniRule"/>
</dbReference>
<dbReference type="PIRSF" id="PIRSF003726">
    <property type="entry name" value="PolA_polym_reg_poxV"/>
    <property type="match status" value="1"/>
</dbReference>
<dbReference type="KEGG" id="vg:28340398"/>
<dbReference type="GO" id="GO:0032259">
    <property type="term" value="P:methylation"/>
    <property type="evidence" value="ECO:0007669"/>
    <property type="project" value="UniProtKB-KW"/>
</dbReference>
<comment type="subcellular location">
    <subcellularLocation>
        <location evidence="1">Virion</location>
    </subcellularLocation>
</comment>
<dbReference type="EMBL" id="KU980965">
    <property type="protein sequence ID" value="ANS71155.1"/>
    <property type="molecule type" value="Genomic_DNA"/>
</dbReference>
<evidence type="ECO:0000256" key="11">
    <source>
        <dbReference type="ARBA" id="ARBA00023042"/>
    </source>
</evidence>
<feature type="binding site" evidence="17">
    <location>
        <position position="22"/>
    </location>
    <ligand>
        <name>mRNA</name>
        <dbReference type="ChEBI" id="CHEBI:33699"/>
    </ligand>
</feature>
<dbReference type="InterPro" id="IPR029063">
    <property type="entry name" value="SAM-dependent_MTases_sf"/>
</dbReference>
<gene>
    <name evidence="19" type="ORF">PTPV-Aus-071</name>
</gene>
<evidence type="ECO:0000256" key="15">
    <source>
        <dbReference type="PIRNR" id="PIRNR003726"/>
    </source>
</evidence>
<evidence type="ECO:0000256" key="4">
    <source>
        <dbReference type="ARBA" id="ARBA00022603"/>
    </source>
</evidence>
<keyword evidence="5 15" id="KW-0507">mRNA processing</keyword>
<keyword evidence="20" id="KW-1185">Reference proteome</keyword>
<keyword evidence="7 15" id="KW-0949">S-adenosyl-L-methionine</keyword>